<accession>A0A6L9SD11</accession>
<dbReference type="InterPro" id="IPR047057">
    <property type="entry name" value="MerR_fam"/>
</dbReference>
<evidence type="ECO:0000313" key="7">
    <source>
        <dbReference type="Proteomes" id="UP000475214"/>
    </source>
</evidence>
<keyword evidence="7" id="KW-1185">Reference proteome</keyword>
<organism evidence="6 7">
    <name type="scientific">Phytoactinopolyspora halotolerans</name>
    <dbReference type="NCBI Taxonomy" id="1981512"/>
    <lineage>
        <taxon>Bacteria</taxon>
        <taxon>Bacillati</taxon>
        <taxon>Actinomycetota</taxon>
        <taxon>Actinomycetes</taxon>
        <taxon>Jiangellales</taxon>
        <taxon>Jiangellaceae</taxon>
        <taxon>Phytoactinopolyspora</taxon>
    </lineage>
</organism>
<evidence type="ECO:0000256" key="1">
    <source>
        <dbReference type="ARBA" id="ARBA00022491"/>
    </source>
</evidence>
<dbReference type="Pfam" id="PF13411">
    <property type="entry name" value="MerR_1"/>
    <property type="match status" value="1"/>
</dbReference>
<feature type="domain" description="HTH merR-type" evidence="5">
    <location>
        <begin position="8"/>
        <end position="76"/>
    </location>
</feature>
<dbReference type="PROSITE" id="PS50937">
    <property type="entry name" value="HTH_MERR_2"/>
    <property type="match status" value="1"/>
</dbReference>
<keyword evidence="4" id="KW-0804">Transcription</keyword>
<keyword evidence="3" id="KW-0238">DNA-binding</keyword>
<dbReference type="Proteomes" id="UP000475214">
    <property type="component" value="Unassembled WGS sequence"/>
</dbReference>
<dbReference type="SUPFAM" id="SSF46955">
    <property type="entry name" value="Putative DNA-binding domain"/>
    <property type="match status" value="1"/>
</dbReference>
<evidence type="ECO:0000256" key="3">
    <source>
        <dbReference type="ARBA" id="ARBA00023125"/>
    </source>
</evidence>
<evidence type="ECO:0000313" key="6">
    <source>
        <dbReference type="EMBL" id="NEE02983.1"/>
    </source>
</evidence>
<keyword evidence="1" id="KW-0678">Repressor</keyword>
<name>A0A6L9SD11_9ACTN</name>
<reference evidence="6 7" key="1">
    <citation type="submission" date="2020-02" db="EMBL/GenBank/DDBJ databases">
        <authorList>
            <person name="Li X.-J."/>
            <person name="Han X.-M."/>
        </authorList>
    </citation>
    <scope>NUCLEOTIDE SEQUENCE [LARGE SCALE GENOMIC DNA]</scope>
    <source>
        <strain evidence="6 7">CCTCC AB 2017055</strain>
    </source>
</reference>
<dbReference type="InterPro" id="IPR009061">
    <property type="entry name" value="DNA-bd_dom_put_sf"/>
</dbReference>
<dbReference type="InterPro" id="IPR000551">
    <property type="entry name" value="MerR-type_HTH_dom"/>
</dbReference>
<dbReference type="Gene3D" id="1.10.1660.10">
    <property type="match status" value="1"/>
</dbReference>
<evidence type="ECO:0000259" key="5">
    <source>
        <dbReference type="PROSITE" id="PS50937"/>
    </source>
</evidence>
<dbReference type="CDD" id="cd00592">
    <property type="entry name" value="HTH_MerR-like"/>
    <property type="match status" value="1"/>
</dbReference>
<dbReference type="AlphaFoldDB" id="A0A6L9SD11"/>
<evidence type="ECO:0000256" key="4">
    <source>
        <dbReference type="ARBA" id="ARBA00023163"/>
    </source>
</evidence>
<dbReference type="GO" id="GO:0003677">
    <property type="term" value="F:DNA binding"/>
    <property type="evidence" value="ECO:0007669"/>
    <property type="project" value="UniProtKB-KW"/>
</dbReference>
<sequence>MRNSDVDELSIGELADRFGLATHVLRHWEDVGVLIPARRQAGRRRYFTDQVADVAMILLGRDCGLSLGQLRRLMTVASRDEQRAILLDHVALLQRRVAAAQTALDLVGHALTCDADDVTRCPDFRRKLDGYGAGPRCT</sequence>
<dbReference type="PANTHER" id="PTHR30204">
    <property type="entry name" value="REDOX-CYCLING DRUG-SENSING TRANSCRIPTIONAL ACTIVATOR SOXR"/>
    <property type="match status" value="1"/>
</dbReference>
<keyword evidence="2" id="KW-0805">Transcription regulation</keyword>
<dbReference type="SMART" id="SM00422">
    <property type="entry name" value="HTH_MERR"/>
    <property type="match status" value="1"/>
</dbReference>
<dbReference type="RefSeq" id="WP_163742026.1">
    <property type="nucleotide sequence ID" value="NZ_JAAGOA010000018.1"/>
</dbReference>
<dbReference type="PANTHER" id="PTHR30204:SF69">
    <property type="entry name" value="MERR-FAMILY TRANSCRIPTIONAL REGULATOR"/>
    <property type="match status" value="1"/>
</dbReference>
<proteinExistence type="predicted"/>
<dbReference type="EMBL" id="JAAGOA010000018">
    <property type="protein sequence ID" value="NEE02983.1"/>
    <property type="molecule type" value="Genomic_DNA"/>
</dbReference>
<dbReference type="GO" id="GO:0003700">
    <property type="term" value="F:DNA-binding transcription factor activity"/>
    <property type="evidence" value="ECO:0007669"/>
    <property type="project" value="InterPro"/>
</dbReference>
<gene>
    <name evidence="6" type="ORF">G1H10_22730</name>
</gene>
<comment type="caution">
    <text evidence="6">The sequence shown here is derived from an EMBL/GenBank/DDBJ whole genome shotgun (WGS) entry which is preliminary data.</text>
</comment>
<protein>
    <submittedName>
        <fullName evidence="6">MerR family transcriptional regulator</fullName>
    </submittedName>
</protein>
<evidence type="ECO:0000256" key="2">
    <source>
        <dbReference type="ARBA" id="ARBA00023015"/>
    </source>
</evidence>